<organism evidence="1 2">
    <name type="scientific">Tanacetum coccineum</name>
    <dbReference type="NCBI Taxonomy" id="301880"/>
    <lineage>
        <taxon>Eukaryota</taxon>
        <taxon>Viridiplantae</taxon>
        <taxon>Streptophyta</taxon>
        <taxon>Embryophyta</taxon>
        <taxon>Tracheophyta</taxon>
        <taxon>Spermatophyta</taxon>
        <taxon>Magnoliopsida</taxon>
        <taxon>eudicotyledons</taxon>
        <taxon>Gunneridae</taxon>
        <taxon>Pentapetalae</taxon>
        <taxon>asterids</taxon>
        <taxon>campanulids</taxon>
        <taxon>Asterales</taxon>
        <taxon>Asteraceae</taxon>
        <taxon>Asteroideae</taxon>
        <taxon>Anthemideae</taxon>
        <taxon>Anthemidinae</taxon>
        <taxon>Tanacetum</taxon>
    </lineage>
</organism>
<gene>
    <name evidence="1" type="ORF">Tco_0988448</name>
</gene>
<dbReference type="Proteomes" id="UP001151760">
    <property type="component" value="Unassembled WGS sequence"/>
</dbReference>
<evidence type="ECO:0008006" key="3">
    <source>
        <dbReference type="Google" id="ProtNLM"/>
    </source>
</evidence>
<reference evidence="1" key="1">
    <citation type="journal article" date="2022" name="Int. J. Mol. Sci.">
        <title>Draft Genome of Tanacetum Coccineum: Genomic Comparison of Closely Related Tanacetum-Family Plants.</title>
        <authorList>
            <person name="Yamashiro T."/>
            <person name="Shiraishi A."/>
            <person name="Nakayama K."/>
            <person name="Satake H."/>
        </authorList>
    </citation>
    <scope>NUCLEOTIDE SEQUENCE</scope>
</reference>
<dbReference type="EMBL" id="BQNB010016583">
    <property type="protein sequence ID" value="GJT53394.1"/>
    <property type="molecule type" value="Genomic_DNA"/>
</dbReference>
<protein>
    <recommendedName>
        <fullName evidence="3">Retrovirus-related Pol polyprotein from transposon TNT 1-94</fullName>
    </recommendedName>
</protein>
<evidence type="ECO:0000313" key="1">
    <source>
        <dbReference type="EMBL" id="GJT53394.1"/>
    </source>
</evidence>
<evidence type="ECO:0000313" key="2">
    <source>
        <dbReference type="Proteomes" id="UP001151760"/>
    </source>
</evidence>
<name>A0ABQ5ERB7_9ASTR</name>
<proteinExistence type="predicted"/>
<comment type="caution">
    <text evidence="1">The sequence shown here is derived from an EMBL/GenBank/DDBJ whole genome shotgun (WGS) entry which is preliminary data.</text>
</comment>
<keyword evidence="2" id="KW-1185">Reference proteome</keyword>
<sequence length="399" mass="45287">MTETKFDIEKFDGKNDFALWQVRMKALLEEHGLAAALKELPAATIAAYDNVIQKKAYSALILCLDDREDDRSKRVMVVKGLYVRVCGDEEVSIITRNLKVLSGLKIRNLVMELMGFGTSVDVMGMRIQRTGKVQIQMRDGSSFVLDNVRSPSSAIGFKTPIDMLGFFGWLAIIKQEMLEPVKVKCIFLGYRKRYGFSTRSLQGVEFKVEPREESYIEHVIGSNTQHMNYSDIEKTVMRLLLQLLNESLTFNNTVACEVISKWKAGLKDDIGRVGGVDVYVLAMVARMCRYDMVVLARYASLDLGYQGLLDRAKEKCTMVWRSSGTEWYTLRVVYQGTVMWKEKNGKWSCIYAVGSQEYQMVCTRLDIASADVDRSMPIGFRSFTVRVGLIQGCEEAEKL</sequence>
<reference evidence="1" key="2">
    <citation type="submission" date="2022-01" db="EMBL/GenBank/DDBJ databases">
        <authorList>
            <person name="Yamashiro T."/>
            <person name="Shiraishi A."/>
            <person name="Satake H."/>
            <person name="Nakayama K."/>
        </authorList>
    </citation>
    <scope>NUCLEOTIDE SEQUENCE</scope>
</reference>
<accession>A0ABQ5ERB7</accession>